<dbReference type="AlphaFoldDB" id="A0A813H7T4"/>
<gene>
    <name evidence="4" type="ORF">PGLA1383_LOCUS49524</name>
</gene>
<dbReference type="InterPro" id="IPR036770">
    <property type="entry name" value="Ankyrin_rpt-contain_sf"/>
</dbReference>
<name>A0A813H7T4_POLGL</name>
<dbReference type="Gene3D" id="1.25.40.20">
    <property type="entry name" value="Ankyrin repeat-containing domain"/>
    <property type="match status" value="2"/>
</dbReference>
<sequence>MYLLKEDLSYGLLPALFVVGGEADVEIMPVPWGSQRPVFPVPHISEPVDRGLALKRLRELALFLQQLCKMGIISYPPNPHRTVGVTGARVKWTQLTMHEITSEMLKCVIPRQDSCSWVELVTPGQDVQRCRFFCSHSWSEPFNDFMTSIERHALRNKARPADAYWICVFANNQWKIELGVSLHQSPFYQALRGAEMTVLMLDKSADALSRLWVIFELGESCRMEQALQVWSPLGRVGSHSVSSGPLVTALNYLKTEEAAASNACDQRQIRNYIVGVDDMDGIEVLADGSKRVKDEASKLDMACLSLKFAELNAKIKSEVLSNINHDHLKPEKEHSITEVGRRGITLAQLRTFVQDLLGTCGDDADWVVARDHFIRPRTSTRQCSYVELCAEEDQPAQYYLSQAYDTKVKDTMAAVEWHAEARELPDSTPYWIHGLALRHTDPHASLKAFSVVISGSIEGFVLVIDRNATVLTRTLPAFEMQLAIRHKRTFDISTPTGALATGRPFRKGAFQVGIFDSAVAERIQHYDIVKTQVREGQEEAKARTLNFIAAGDFSCEYAALHRPPDSHANYDGLNMWLRERTAGPLLLDAAVLGDLDRIKNIHERCPHLSYNDLHIVDSLGQTALHAAAADGKTNVIRFLFEMSANIHARDMNGDTPLHYAAFAAQTDSIQLLLECRASLDCTNFDSETPLDVAVLRPVFFQGRSYDDGLRKLKTIPHTRSATQILQRHAHVNTFAKDVEPGARKVASSWACFFPRWRRYRVSALQTDMESTGYDVQSDRELHGAVRSFSNLGMNAECSEKLRGFYAATADSSYKDWEQTKAASQNLAKMLGITPSAQEAAFKQHLSHVLLAGHWDDAAKAANERPDTQKPWVVVLMGANGIRKTTSVYQPWFQALLHESLIHSGQDPPAKEQLPTGHNSFFRQLDFMMGALANEYFRTLFQKAGKEDDLKLYVNGKKEIFNKCRVWAEIWLLLLTQTAQKERMNVIVETTGKDAAMLDYVNHFFPALDYHRLVLHFEITDLTLAQTSIEARTRKELVTGKAAAGSDDLAGLISSIAGGSVFGMDELHSIQEGSRKVWQHILQGGCPSVDDSWHMAEIIIDAQSDKPWTAGVASISAQQHIFVRT</sequence>
<dbReference type="PROSITE" id="PS50297">
    <property type="entry name" value="ANK_REP_REGION"/>
    <property type="match status" value="2"/>
</dbReference>
<accession>A0A813H7T4</accession>
<comment type="caution">
    <text evidence="4">The sequence shown here is derived from an EMBL/GenBank/DDBJ whole genome shotgun (WGS) entry which is preliminary data.</text>
</comment>
<evidence type="ECO:0000313" key="4">
    <source>
        <dbReference type="EMBL" id="CAE8633756.1"/>
    </source>
</evidence>
<feature type="repeat" description="ANK" evidence="3">
    <location>
        <begin position="652"/>
        <end position="684"/>
    </location>
</feature>
<dbReference type="SMART" id="SM00248">
    <property type="entry name" value="ANK"/>
    <property type="match status" value="2"/>
</dbReference>
<keyword evidence="5" id="KW-1185">Reference proteome</keyword>
<evidence type="ECO:0000256" key="1">
    <source>
        <dbReference type="ARBA" id="ARBA00022737"/>
    </source>
</evidence>
<dbReference type="Proteomes" id="UP000654075">
    <property type="component" value="Unassembled WGS sequence"/>
</dbReference>
<dbReference type="PANTHER" id="PTHR24198">
    <property type="entry name" value="ANKYRIN REPEAT AND PROTEIN KINASE DOMAIN-CONTAINING PROTEIN"/>
    <property type="match status" value="1"/>
</dbReference>
<organism evidence="4 5">
    <name type="scientific">Polarella glacialis</name>
    <name type="common">Dinoflagellate</name>
    <dbReference type="NCBI Taxonomy" id="89957"/>
    <lineage>
        <taxon>Eukaryota</taxon>
        <taxon>Sar</taxon>
        <taxon>Alveolata</taxon>
        <taxon>Dinophyceae</taxon>
        <taxon>Suessiales</taxon>
        <taxon>Suessiaceae</taxon>
        <taxon>Polarella</taxon>
    </lineage>
</organism>
<dbReference type="SUPFAM" id="SSF48403">
    <property type="entry name" value="Ankyrin repeat"/>
    <property type="match status" value="1"/>
</dbReference>
<keyword evidence="1" id="KW-0677">Repeat</keyword>
<evidence type="ECO:0000256" key="3">
    <source>
        <dbReference type="PROSITE-ProRule" id="PRU00023"/>
    </source>
</evidence>
<keyword evidence="2 3" id="KW-0040">ANK repeat</keyword>
<protein>
    <submittedName>
        <fullName evidence="4">Uncharacterized protein</fullName>
    </submittedName>
</protein>
<dbReference type="EMBL" id="CAJNNV010030838">
    <property type="protein sequence ID" value="CAE8633756.1"/>
    <property type="molecule type" value="Genomic_DNA"/>
</dbReference>
<dbReference type="PROSITE" id="PS50088">
    <property type="entry name" value="ANK_REPEAT"/>
    <property type="match status" value="2"/>
</dbReference>
<evidence type="ECO:0000313" key="5">
    <source>
        <dbReference type="Proteomes" id="UP000654075"/>
    </source>
</evidence>
<proteinExistence type="predicted"/>
<evidence type="ECO:0000256" key="2">
    <source>
        <dbReference type="ARBA" id="ARBA00023043"/>
    </source>
</evidence>
<dbReference type="InterPro" id="IPR002110">
    <property type="entry name" value="Ankyrin_rpt"/>
</dbReference>
<feature type="repeat" description="ANK" evidence="3">
    <location>
        <begin position="619"/>
        <end position="651"/>
    </location>
</feature>
<reference evidence="4" key="1">
    <citation type="submission" date="2021-02" db="EMBL/GenBank/DDBJ databases">
        <authorList>
            <person name="Dougan E. K."/>
            <person name="Rhodes N."/>
            <person name="Thang M."/>
            <person name="Chan C."/>
        </authorList>
    </citation>
    <scope>NUCLEOTIDE SEQUENCE</scope>
</reference>
<dbReference type="OrthoDB" id="427905at2759"/>
<dbReference type="PANTHER" id="PTHR24198:SF165">
    <property type="entry name" value="ANKYRIN REPEAT-CONTAINING PROTEIN-RELATED"/>
    <property type="match status" value="1"/>
</dbReference>
<dbReference type="Pfam" id="PF12796">
    <property type="entry name" value="Ank_2"/>
    <property type="match status" value="1"/>
</dbReference>